<proteinExistence type="predicted"/>
<feature type="repeat" description="PPR" evidence="2">
    <location>
        <begin position="155"/>
        <end position="189"/>
    </location>
</feature>
<dbReference type="Gene3D" id="1.25.40.10">
    <property type="entry name" value="Tetratricopeptide repeat domain"/>
    <property type="match status" value="5"/>
</dbReference>
<keyword evidence="4" id="KW-1185">Reference proteome</keyword>
<reference evidence="4" key="1">
    <citation type="submission" date="2014-09" db="EMBL/GenBank/DDBJ databases">
        <authorList>
            <person name="Mudge J."/>
            <person name="Ramaraj T."/>
            <person name="Lindquist I.E."/>
            <person name="Bharti A.K."/>
            <person name="Sundararajan A."/>
            <person name="Cameron C.T."/>
            <person name="Woodward J.E."/>
            <person name="May G.D."/>
            <person name="Brubaker C."/>
            <person name="Broadhvest J."/>
            <person name="Wilkins T.A."/>
        </authorList>
    </citation>
    <scope>NUCLEOTIDE SEQUENCE</scope>
    <source>
        <strain evidence="4">cv. AKA8401</strain>
    </source>
</reference>
<feature type="repeat" description="PPR" evidence="2">
    <location>
        <begin position="120"/>
        <end position="154"/>
    </location>
</feature>
<dbReference type="PANTHER" id="PTHR47942">
    <property type="entry name" value="TETRATRICOPEPTIDE REPEAT (TPR)-LIKE SUPERFAMILY PROTEIN-RELATED"/>
    <property type="match status" value="1"/>
</dbReference>
<evidence type="ECO:0000313" key="3">
    <source>
        <dbReference type="EMBL" id="KHF99048.1"/>
    </source>
</evidence>
<feature type="repeat" description="PPR" evidence="2">
    <location>
        <begin position="191"/>
        <end position="225"/>
    </location>
</feature>
<dbReference type="PANTHER" id="PTHR47942:SF16">
    <property type="entry name" value="PENTATRICOPEPTIDE REPEAT DOMAIN CONTAINING PROTEIN-RELATED"/>
    <property type="match status" value="1"/>
</dbReference>
<sequence length="727" mass="82467">MLGQSLWKTRPALWSFSKFSPIARKEMHYALDQLASSSSDEQEIIGTPNMNHFVNRVFELHRVEVVETLNTLREQPDKALSFFNRLKEDEGLEGEDSNLLVRLSNALVKAYLKRLGLKANDYTYGIMIKAFCRKGNFEKVVGIFQEMDEARVRPNAVAYTTYIEGLCMHGRTEFGYEVLKAWRESKIPLDDAFAYYVVIKGFCDEMKLEEAADVLFEAELHGIVLDTFPYGALIRGYCKCVADALCKAGKVEEAVELLDEMKGKQISPDIINYTTLINGYCLQGKVEDAVNLFKEMLENGHKPDIVSFNVLVGGLARNGHARKAIGLLNHAEKQGLQCEIVMRNMIIKGLCIGGKVSEAEDFLDSLPDKCFENDAALVDGYIESRLTKKAFKLFLKLANQGFLVRKASCSKLLSSLCKDGENYKALMLLKVMSDLNVEPTKLMYSQLIGAFFKAGNCINAQLLFDQIFARRQTPDLVIYTIMISGYCKMNLLQEALLLFNNMNERGIKPDVITYTVLINSHLKLNLVSLSSPDAPQNKDKKIMDASTFWREMKDKEIEPDVVCYTVLIDYYCRTNNLWDAIRIFDQMIESGLEPDNATYMTLISGYCKRGYLARALNLFEEMYRRGIQPDMRTISTVDHCILKAKRVSSHTPHKTSSRRMSKFARLALSGATVGLQPKRRAVLKDVTNVCDDTSYMDCKNATKNRPKLRVPVDISGLRDYQADYYRP</sequence>
<gene>
    <name evidence="3" type="ORF">F383_20503</name>
</gene>
<feature type="repeat" description="PPR" evidence="2">
    <location>
        <begin position="234"/>
        <end position="268"/>
    </location>
</feature>
<name>A0A0B0MHV8_GOSAR</name>
<accession>A0A0B0MHV8</accession>
<keyword evidence="1" id="KW-0677">Repeat</keyword>
<protein>
    <recommendedName>
        <fullName evidence="5">Pentatricopeptide repeat-containing protein At2g26790, mitochondrial-like</fullName>
    </recommendedName>
</protein>
<dbReference type="AlphaFoldDB" id="A0A0B0MHV8"/>
<dbReference type="Pfam" id="PF12854">
    <property type="entry name" value="PPR_1"/>
    <property type="match status" value="1"/>
</dbReference>
<evidence type="ECO:0008006" key="5">
    <source>
        <dbReference type="Google" id="ProtNLM"/>
    </source>
</evidence>
<feature type="repeat" description="PPR" evidence="2">
    <location>
        <begin position="304"/>
        <end position="338"/>
    </location>
</feature>
<dbReference type="Proteomes" id="UP000032142">
    <property type="component" value="Unassembled WGS sequence"/>
</dbReference>
<comment type="caution">
    <text evidence="3">The sequence shown here is derived from an EMBL/GenBank/DDBJ whole genome shotgun (WGS) entry which is preliminary data.</text>
</comment>
<dbReference type="Pfam" id="PF13041">
    <property type="entry name" value="PPR_2"/>
    <property type="match status" value="4"/>
</dbReference>
<dbReference type="InterPro" id="IPR011990">
    <property type="entry name" value="TPR-like_helical_dom_sf"/>
</dbReference>
<organism evidence="3 4">
    <name type="scientific">Gossypium arboreum</name>
    <name type="common">Tree cotton</name>
    <name type="synonym">Gossypium nanking</name>
    <dbReference type="NCBI Taxonomy" id="29729"/>
    <lineage>
        <taxon>Eukaryota</taxon>
        <taxon>Viridiplantae</taxon>
        <taxon>Streptophyta</taxon>
        <taxon>Embryophyta</taxon>
        <taxon>Tracheophyta</taxon>
        <taxon>Spermatophyta</taxon>
        <taxon>Magnoliopsida</taxon>
        <taxon>eudicotyledons</taxon>
        <taxon>Gunneridae</taxon>
        <taxon>Pentapetalae</taxon>
        <taxon>rosids</taxon>
        <taxon>malvids</taxon>
        <taxon>Malvales</taxon>
        <taxon>Malvaceae</taxon>
        <taxon>Malvoideae</taxon>
        <taxon>Gossypium</taxon>
    </lineage>
</organism>
<evidence type="ECO:0000313" key="4">
    <source>
        <dbReference type="Proteomes" id="UP000032142"/>
    </source>
</evidence>
<dbReference type="InterPro" id="IPR051222">
    <property type="entry name" value="PPR/CCM1_RNA-binding"/>
</dbReference>
<dbReference type="EMBL" id="JRRC01062438">
    <property type="protein sequence ID" value="KHF99048.1"/>
    <property type="molecule type" value="Genomic_DNA"/>
</dbReference>
<dbReference type="InterPro" id="IPR002885">
    <property type="entry name" value="PPR_rpt"/>
</dbReference>
<feature type="repeat" description="PPR" evidence="2">
    <location>
        <begin position="269"/>
        <end position="303"/>
    </location>
</feature>
<feature type="repeat" description="PPR" evidence="2">
    <location>
        <begin position="560"/>
        <end position="594"/>
    </location>
</feature>
<dbReference type="Pfam" id="PF01535">
    <property type="entry name" value="PPR"/>
    <property type="match status" value="4"/>
</dbReference>
<dbReference type="PROSITE" id="PS51375">
    <property type="entry name" value="PPR"/>
    <property type="match status" value="9"/>
</dbReference>
<dbReference type="NCBIfam" id="TIGR00756">
    <property type="entry name" value="PPR"/>
    <property type="match status" value="6"/>
</dbReference>
<feature type="repeat" description="PPR" evidence="2">
    <location>
        <begin position="475"/>
        <end position="509"/>
    </location>
</feature>
<evidence type="ECO:0000256" key="1">
    <source>
        <dbReference type="ARBA" id="ARBA00022737"/>
    </source>
</evidence>
<evidence type="ECO:0000256" key="2">
    <source>
        <dbReference type="PROSITE-ProRule" id="PRU00708"/>
    </source>
</evidence>
<feature type="repeat" description="PPR" evidence="2">
    <location>
        <begin position="595"/>
        <end position="629"/>
    </location>
</feature>